<dbReference type="CDD" id="cd01949">
    <property type="entry name" value="GGDEF"/>
    <property type="match status" value="1"/>
</dbReference>
<evidence type="ECO:0000313" key="4">
    <source>
        <dbReference type="EMBL" id="CAH2715981.1"/>
    </source>
</evidence>
<dbReference type="Pfam" id="PF00990">
    <property type="entry name" value="GGDEF"/>
    <property type="match status" value="1"/>
</dbReference>
<name>A0ABM9ETK9_9BACI</name>
<keyword evidence="1" id="KW-0597">Phosphoprotein</keyword>
<reference evidence="4" key="1">
    <citation type="submission" date="2022-04" db="EMBL/GenBank/DDBJ databases">
        <authorList>
            <person name="Criscuolo A."/>
        </authorList>
    </citation>
    <scope>NUCLEOTIDE SEQUENCE</scope>
    <source>
        <strain evidence="4">CIP111895</strain>
    </source>
</reference>
<dbReference type="InterPro" id="IPR050469">
    <property type="entry name" value="Diguanylate_Cyclase"/>
</dbReference>
<proteinExistence type="predicted"/>
<dbReference type="Pfam" id="PF00072">
    <property type="entry name" value="Response_reg"/>
    <property type="match status" value="1"/>
</dbReference>
<dbReference type="Gene3D" id="3.40.50.2300">
    <property type="match status" value="1"/>
</dbReference>
<accession>A0ABM9ETK9</accession>
<protein>
    <submittedName>
        <fullName evidence="4">Regulator of RpoS</fullName>
    </submittedName>
</protein>
<feature type="domain" description="GGDEF" evidence="3">
    <location>
        <begin position="171"/>
        <end position="300"/>
    </location>
</feature>
<dbReference type="InterPro" id="IPR000160">
    <property type="entry name" value="GGDEF_dom"/>
</dbReference>
<keyword evidence="5" id="KW-1185">Reference proteome</keyword>
<feature type="domain" description="Response regulatory" evidence="2">
    <location>
        <begin position="17"/>
        <end position="131"/>
    </location>
</feature>
<dbReference type="InterPro" id="IPR029787">
    <property type="entry name" value="Nucleotide_cyclase"/>
</dbReference>
<dbReference type="NCBIfam" id="TIGR00254">
    <property type="entry name" value="GGDEF"/>
    <property type="match status" value="1"/>
</dbReference>
<dbReference type="InterPro" id="IPR043128">
    <property type="entry name" value="Rev_trsase/Diguanyl_cyclase"/>
</dbReference>
<dbReference type="PROSITE" id="PS50887">
    <property type="entry name" value="GGDEF"/>
    <property type="match status" value="1"/>
</dbReference>
<evidence type="ECO:0000259" key="2">
    <source>
        <dbReference type="PROSITE" id="PS50110"/>
    </source>
</evidence>
<dbReference type="InterPro" id="IPR011006">
    <property type="entry name" value="CheY-like_superfamily"/>
</dbReference>
<dbReference type="SMART" id="SM00267">
    <property type="entry name" value="GGDEF"/>
    <property type="match status" value="1"/>
</dbReference>
<gene>
    <name evidence="4" type="primary">rssB_2</name>
    <name evidence="4" type="ORF">BACCIP111895_03165</name>
</gene>
<organism evidence="4 5">
    <name type="scientific">Neobacillus rhizosphaerae</name>
    <dbReference type="NCBI Taxonomy" id="2880965"/>
    <lineage>
        <taxon>Bacteria</taxon>
        <taxon>Bacillati</taxon>
        <taxon>Bacillota</taxon>
        <taxon>Bacilli</taxon>
        <taxon>Bacillales</taxon>
        <taxon>Bacillaceae</taxon>
        <taxon>Neobacillus</taxon>
    </lineage>
</organism>
<feature type="modified residue" description="4-aspartylphosphate" evidence="1">
    <location>
        <position position="66"/>
    </location>
</feature>
<dbReference type="Proteomes" id="UP000838308">
    <property type="component" value="Unassembled WGS sequence"/>
</dbReference>
<dbReference type="InterPro" id="IPR001789">
    <property type="entry name" value="Sig_transdc_resp-reg_receiver"/>
</dbReference>
<comment type="caution">
    <text evidence="4">The sequence shown here is derived from an EMBL/GenBank/DDBJ whole genome shotgun (WGS) entry which is preliminary data.</text>
</comment>
<dbReference type="PANTHER" id="PTHR45138">
    <property type="entry name" value="REGULATORY COMPONENTS OF SENSORY TRANSDUCTION SYSTEM"/>
    <property type="match status" value="1"/>
</dbReference>
<dbReference type="SUPFAM" id="SSF55073">
    <property type="entry name" value="Nucleotide cyclase"/>
    <property type="match status" value="1"/>
</dbReference>
<dbReference type="RefSeq" id="WP_248736243.1">
    <property type="nucleotide sequence ID" value="NZ_CALBWS010000022.1"/>
</dbReference>
<sequence length="301" mass="35300">MARNIMEYLYHKYPDVRVLYVEDERFSREKLLRILNRRFATIHVANDGVEGFQLYQRYHPDLIIVDIKMTHKSGLEMIKKIRELNDKVQVIVTTAQEENDLNIQSIEHNVNHFILKPIDLNQFLEAIHESIQQIKLEKDFAMMDSLTNSFNRLKFHEILASEMRQAEQFDQFFSIIMMNIDSFKNANDCFGHQAGDKVLVTISTIIQQRIRECDFYARWGDEEFILLIPGTDSQNAAELAESLRCIIEDFPFKNISHLTCSFGIAEYSTKKSKNELIQEAEQALYQSKNKGRNCVTIYNKE</sequence>
<dbReference type="EMBL" id="CALBWS010000022">
    <property type="protein sequence ID" value="CAH2715981.1"/>
    <property type="molecule type" value="Genomic_DNA"/>
</dbReference>
<evidence type="ECO:0000256" key="1">
    <source>
        <dbReference type="PROSITE-ProRule" id="PRU00169"/>
    </source>
</evidence>
<dbReference type="PROSITE" id="PS50110">
    <property type="entry name" value="RESPONSE_REGULATORY"/>
    <property type="match status" value="1"/>
</dbReference>
<evidence type="ECO:0000313" key="5">
    <source>
        <dbReference type="Proteomes" id="UP000838308"/>
    </source>
</evidence>
<dbReference type="SUPFAM" id="SSF52172">
    <property type="entry name" value="CheY-like"/>
    <property type="match status" value="1"/>
</dbReference>
<dbReference type="PANTHER" id="PTHR45138:SF9">
    <property type="entry name" value="DIGUANYLATE CYCLASE DGCM-RELATED"/>
    <property type="match status" value="1"/>
</dbReference>
<dbReference type="SMART" id="SM00448">
    <property type="entry name" value="REC"/>
    <property type="match status" value="1"/>
</dbReference>
<dbReference type="Gene3D" id="3.30.70.270">
    <property type="match status" value="1"/>
</dbReference>
<evidence type="ECO:0000259" key="3">
    <source>
        <dbReference type="PROSITE" id="PS50887"/>
    </source>
</evidence>